<proteinExistence type="predicted"/>
<accession>A0A1G8D3Q6</accession>
<name>A0A1G8D3Q6_9SPHI</name>
<evidence type="ECO:0000313" key="2">
    <source>
        <dbReference type="Proteomes" id="UP000199705"/>
    </source>
</evidence>
<gene>
    <name evidence="1" type="ORF">SAMN05192573_110107</name>
</gene>
<dbReference type="RefSeq" id="WP_143020813.1">
    <property type="nucleotide sequence ID" value="NZ_FNCG01000010.1"/>
</dbReference>
<sequence>MSTLIDKKAGTMSTLYANDIAMRAARSGRLRGARGLAMALVTWKQQENPYWYGNNIPGELLSVEMLSSDNRTDSIRYTLFERKKIAFNGLSAQPNQRKNFILDQKPSIMP</sequence>
<organism evidence="1 2">
    <name type="scientific">Mucilaginibacter gossypii</name>
    <dbReference type="NCBI Taxonomy" id="551996"/>
    <lineage>
        <taxon>Bacteria</taxon>
        <taxon>Pseudomonadati</taxon>
        <taxon>Bacteroidota</taxon>
        <taxon>Sphingobacteriia</taxon>
        <taxon>Sphingobacteriales</taxon>
        <taxon>Sphingobacteriaceae</taxon>
        <taxon>Mucilaginibacter</taxon>
    </lineage>
</organism>
<dbReference type="Proteomes" id="UP000199705">
    <property type="component" value="Unassembled WGS sequence"/>
</dbReference>
<keyword evidence="2" id="KW-1185">Reference proteome</keyword>
<dbReference type="AlphaFoldDB" id="A0A1G8D3Q6"/>
<reference evidence="2" key="1">
    <citation type="submission" date="2016-10" db="EMBL/GenBank/DDBJ databases">
        <authorList>
            <person name="Varghese N."/>
            <person name="Submissions S."/>
        </authorList>
    </citation>
    <scope>NUCLEOTIDE SEQUENCE [LARGE SCALE GENOMIC DNA]</scope>
    <source>
        <strain evidence="2">Gh-67</strain>
    </source>
</reference>
<evidence type="ECO:0000313" key="1">
    <source>
        <dbReference type="EMBL" id="SDH52039.1"/>
    </source>
</evidence>
<protein>
    <submittedName>
        <fullName evidence="1">Uncharacterized protein</fullName>
    </submittedName>
</protein>
<dbReference type="EMBL" id="FNCG01000010">
    <property type="protein sequence ID" value="SDH52039.1"/>
    <property type="molecule type" value="Genomic_DNA"/>
</dbReference>